<evidence type="ECO:0000256" key="2">
    <source>
        <dbReference type="ARBA" id="ARBA00010712"/>
    </source>
</evidence>
<dbReference type="Pfam" id="PF00583">
    <property type="entry name" value="Acetyltransf_1"/>
    <property type="match status" value="1"/>
</dbReference>
<name>A0ABX1QQD8_9PROT</name>
<dbReference type="NCBIfam" id="TIGR02406">
    <property type="entry name" value="ectoine_EctA"/>
    <property type="match status" value="1"/>
</dbReference>
<proteinExistence type="inferred from homology"/>
<keyword evidence="5 8" id="KW-0808">Transferase</keyword>
<sequence length="187" mass="20982">MNDLYFLAQNPSLNTITFREPRPEDGPRVTRLIARCPPLDPNSAYCNLLQCTHFADTCILAERPNEDDLLGWISGYRIPNTPDKLFIWQVAVTETARGQGLASSLLERLLARPGLDDVRFIVTTITPDNDASWAFFRGFAARHGHSIVERPLFEKERHFAGRHETEWELTIGPLSAVHSTPSGGNTP</sequence>
<comment type="similarity">
    <text evidence="2 8">Belongs to the acetyltransferase family. EctA subfamily.</text>
</comment>
<dbReference type="InterPro" id="IPR016181">
    <property type="entry name" value="Acyl_CoA_acyltransferase"/>
</dbReference>
<comment type="function">
    <text evidence="8">Catalyzes the acetylation of L-2,4-diaminobutyrate (DABA) to gamma-N-acetyl-alpha,gamma-diaminobutyric acid (ADABA) with acetyl coenzyme A.</text>
</comment>
<evidence type="ECO:0000256" key="5">
    <source>
        <dbReference type="ARBA" id="ARBA00022679"/>
    </source>
</evidence>
<keyword evidence="11" id="KW-1185">Reference proteome</keyword>
<dbReference type="InterPro" id="IPR000182">
    <property type="entry name" value="GNAT_dom"/>
</dbReference>
<evidence type="ECO:0000313" key="11">
    <source>
        <dbReference type="Proteomes" id="UP000669605"/>
    </source>
</evidence>
<protein>
    <recommendedName>
        <fullName evidence="4 8">L-2,4-diaminobutyric acid acetyltransferase</fullName>
        <shortName evidence="8">DABA acetyltransferase</shortName>
        <ecNumber evidence="3 8">2.3.1.178</ecNumber>
    </recommendedName>
</protein>
<dbReference type="EC" id="2.3.1.178" evidence="3 8"/>
<dbReference type="PROSITE" id="PS51186">
    <property type="entry name" value="GNAT"/>
    <property type="match status" value="1"/>
</dbReference>
<dbReference type="RefSeq" id="WP_169116341.1">
    <property type="nucleotide sequence ID" value="NZ_JAAAUB010000015.1"/>
</dbReference>
<dbReference type="CDD" id="cd04301">
    <property type="entry name" value="NAT_SF"/>
    <property type="match status" value="1"/>
</dbReference>
<keyword evidence="6 8" id="KW-0012">Acyltransferase</keyword>
<comment type="pathway">
    <text evidence="1 8">Amine and polyamine biosynthesis; ectoine biosynthesis; L-ectoine from L-aspartate 4-semialdehyde: step 2/3.</text>
</comment>
<dbReference type="InterPro" id="IPR012772">
    <property type="entry name" value="Ectoine_EctA"/>
</dbReference>
<organism evidence="10 11">
    <name type="scientific">Tepidiphilus baoligensis</name>
    <dbReference type="NCBI Taxonomy" id="2698687"/>
    <lineage>
        <taxon>Bacteria</taxon>
        <taxon>Pseudomonadati</taxon>
        <taxon>Pseudomonadota</taxon>
        <taxon>Hydrogenophilia</taxon>
        <taxon>Hydrogenophilales</taxon>
        <taxon>Hydrogenophilaceae</taxon>
        <taxon>Tepidiphilus</taxon>
    </lineage>
</organism>
<dbReference type="SUPFAM" id="SSF55729">
    <property type="entry name" value="Acyl-CoA N-acyltransferases (Nat)"/>
    <property type="match status" value="1"/>
</dbReference>
<dbReference type="Proteomes" id="UP000669605">
    <property type="component" value="Unassembled WGS sequence"/>
</dbReference>
<reference evidence="10 11" key="1">
    <citation type="journal article" date="2020" name="Curr. Microbiol.">
        <title>Tepidiphilus baoligensis sp. nov., a Novel Bacterium of the Family Hydrogenophilaceae Isolated from an Oil Reservoir.</title>
        <authorList>
            <person name="Zhang X."/>
            <person name="Wang G."/>
            <person name="Ma X."/>
            <person name="Yu J."/>
            <person name="You J."/>
            <person name="Xue Y."/>
            <person name="Ma Y."/>
        </authorList>
    </citation>
    <scope>NUCLEOTIDE SEQUENCE [LARGE SCALE GENOMIC DNA]</scope>
    <source>
        <strain evidence="10 11">B18-69</strain>
    </source>
</reference>
<dbReference type="Gene3D" id="3.40.630.30">
    <property type="match status" value="1"/>
</dbReference>
<evidence type="ECO:0000256" key="3">
    <source>
        <dbReference type="ARBA" id="ARBA00012355"/>
    </source>
</evidence>
<evidence type="ECO:0000256" key="7">
    <source>
        <dbReference type="ARBA" id="ARBA00048924"/>
    </source>
</evidence>
<evidence type="ECO:0000256" key="4">
    <source>
        <dbReference type="ARBA" id="ARBA00017935"/>
    </source>
</evidence>
<evidence type="ECO:0000256" key="8">
    <source>
        <dbReference type="RuleBase" id="RU365045"/>
    </source>
</evidence>
<dbReference type="GO" id="GO:0033816">
    <property type="term" value="F:diaminobutyrate acetyltransferase activity"/>
    <property type="evidence" value="ECO:0007669"/>
    <property type="project" value="UniProtKB-EC"/>
</dbReference>
<accession>A0ABX1QQD8</accession>
<dbReference type="EMBL" id="JAAAUB010000015">
    <property type="protein sequence ID" value="NMH17304.1"/>
    <property type="molecule type" value="Genomic_DNA"/>
</dbReference>
<comment type="catalytic activity">
    <reaction evidence="7 8">
        <text>L-2,4-diaminobutanoate + acetyl-CoA = (2S)-4-acetamido-2-aminobutanoate + CoA + H(+)</text>
        <dbReference type="Rhea" id="RHEA:16901"/>
        <dbReference type="ChEBI" id="CHEBI:15378"/>
        <dbReference type="ChEBI" id="CHEBI:57287"/>
        <dbReference type="ChEBI" id="CHEBI:57288"/>
        <dbReference type="ChEBI" id="CHEBI:58761"/>
        <dbReference type="ChEBI" id="CHEBI:58929"/>
        <dbReference type="EC" id="2.3.1.178"/>
    </reaction>
</comment>
<feature type="domain" description="N-acetyltransferase" evidence="9">
    <location>
        <begin position="16"/>
        <end position="172"/>
    </location>
</feature>
<evidence type="ECO:0000313" key="10">
    <source>
        <dbReference type="EMBL" id="NMH17304.1"/>
    </source>
</evidence>
<evidence type="ECO:0000256" key="6">
    <source>
        <dbReference type="ARBA" id="ARBA00023315"/>
    </source>
</evidence>
<evidence type="ECO:0000256" key="1">
    <source>
        <dbReference type="ARBA" id="ARBA00004978"/>
    </source>
</evidence>
<gene>
    <name evidence="8 10" type="primary">ectA</name>
    <name evidence="10" type="ORF">GV368_09380</name>
</gene>
<evidence type="ECO:0000259" key="9">
    <source>
        <dbReference type="PROSITE" id="PS51186"/>
    </source>
</evidence>
<comment type="caution">
    <text evidence="10">The sequence shown here is derived from an EMBL/GenBank/DDBJ whole genome shotgun (WGS) entry which is preliminary data.</text>
</comment>